<accession>A0ABD2HR52</accession>
<dbReference type="EMBL" id="JBICCN010000440">
    <property type="protein sequence ID" value="KAL3068757.1"/>
    <property type="molecule type" value="Genomic_DNA"/>
</dbReference>
<keyword evidence="1" id="KW-1133">Transmembrane helix</keyword>
<feature type="transmembrane region" description="Helical" evidence="1">
    <location>
        <begin position="79"/>
        <end position="102"/>
    </location>
</feature>
<gene>
    <name evidence="2" type="ORF">niasHS_017323</name>
</gene>
<dbReference type="Proteomes" id="UP001620645">
    <property type="component" value="Unassembled WGS sequence"/>
</dbReference>
<keyword evidence="1" id="KW-0812">Transmembrane</keyword>
<evidence type="ECO:0000313" key="3">
    <source>
        <dbReference type="Proteomes" id="UP001620645"/>
    </source>
</evidence>
<name>A0ABD2HR52_HETSC</name>
<proteinExistence type="predicted"/>
<evidence type="ECO:0000256" key="1">
    <source>
        <dbReference type="SAM" id="Phobius"/>
    </source>
</evidence>
<comment type="caution">
    <text evidence="2">The sequence shown here is derived from an EMBL/GenBank/DDBJ whole genome shotgun (WGS) entry which is preliminary data.</text>
</comment>
<feature type="transmembrane region" description="Helical" evidence="1">
    <location>
        <begin position="122"/>
        <end position="142"/>
    </location>
</feature>
<dbReference type="AlphaFoldDB" id="A0ABD2HR52"/>
<evidence type="ECO:0000313" key="2">
    <source>
        <dbReference type="EMBL" id="KAL3068757.1"/>
    </source>
</evidence>
<keyword evidence="3" id="KW-1185">Reference proteome</keyword>
<keyword evidence="1" id="KW-0472">Membrane</keyword>
<sequence>MDYANRHTCCWGPFRTRIETGTTVMALFGFGLGILSAISSYVGFHNLYAGMVYLASSLFYLSVIVAMKKKEPSMFLPYLIFEGIGLLCAAVISLTMFIFGIWSPQQAFSTKEQEMNFRSLMLFFAATVGIDVALNAWFYSIIYRTYNLLKKTTKMVPSATAAASARVPPPV</sequence>
<feature type="transmembrane region" description="Helical" evidence="1">
    <location>
        <begin position="47"/>
        <end position="67"/>
    </location>
</feature>
<reference evidence="2 3" key="1">
    <citation type="submission" date="2024-10" db="EMBL/GenBank/DDBJ databases">
        <authorList>
            <person name="Kim D."/>
        </authorList>
    </citation>
    <scope>NUCLEOTIDE SEQUENCE [LARGE SCALE GENOMIC DNA]</scope>
    <source>
        <strain evidence="2">Taebaek</strain>
    </source>
</reference>
<feature type="transmembrane region" description="Helical" evidence="1">
    <location>
        <begin position="21"/>
        <end position="41"/>
    </location>
</feature>
<protein>
    <submittedName>
        <fullName evidence="2">Uncharacterized protein</fullName>
    </submittedName>
</protein>
<organism evidence="2 3">
    <name type="scientific">Heterodera schachtii</name>
    <name type="common">Sugarbeet cyst nematode worm</name>
    <name type="synonym">Tylenchus schachtii</name>
    <dbReference type="NCBI Taxonomy" id="97005"/>
    <lineage>
        <taxon>Eukaryota</taxon>
        <taxon>Metazoa</taxon>
        <taxon>Ecdysozoa</taxon>
        <taxon>Nematoda</taxon>
        <taxon>Chromadorea</taxon>
        <taxon>Rhabditida</taxon>
        <taxon>Tylenchina</taxon>
        <taxon>Tylenchomorpha</taxon>
        <taxon>Tylenchoidea</taxon>
        <taxon>Heteroderidae</taxon>
        <taxon>Heteroderinae</taxon>
        <taxon>Heterodera</taxon>
    </lineage>
</organism>